<dbReference type="Proteomes" id="UP000215002">
    <property type="component" value="Chromosome"/>
</dbReference>
<dbReference type="EMBL" id="CP022743">
    <property type="protein sequence ID" value="ASU32330.1"/>
    <property type="molecule type" value="Genomic_DNA"/>
</dbReference>
<evidence type="ECO:0000313" key="1">
    <source>
        <dbReference type="EMBL" id="ASU32330.1"/>
    </source>
</evidence>
<proteinExistence type="predicted"/>
<organism evidence="1 2">
    <name type="scientific">Mucilaginibacter xinganensis</name>
    <dbReference type="NCBI Taxonomy" id="1234841"/>
    <lineage>
        <taxon>Bacteria</taxon>
        <taxon>Pseudomonadati</taxon>
        <taxon>Bacteroidota</taxon>
        <taxon>Sphingobacteriia</taxon>
        <taxon>Sphingobacteriales</taxon>
        <taxon>Sphingobacteriaceae</taxon>
        <taxon>Mucilaginibacter</taxon>
    </lineage>
</organism>
<dbReference type="AlphaFoldDB" id="A0A223NRE9"/>
<keyword evidence="2" id="KW-1185">Reference proteome</keyword>
<evidence type="ECO:0000313" key="2">
    <source>
        <dbReference type="Proteomes" id="UP000215002"/>
    </source>
</evidence>
<protein>
    <submittedName>
        <fullName evidence="1">Uncharacterized protein</fullName>
    </submittedName>
</protein>
<sequence length="61" mass="7564">MSKKILRCSKCNSPYHFEKQRNWFGRNLLFFLPLRRYFCAKCLKDRYVLITREKLKGYQKV</sequence>
<gene>
    <name evidence="1" type="ORF">MuYL_0427</name>
</gene>
<dbReference type="KEGG" id="muc:MuYL_0427"/>
<name>A0A223NRE9_9SPHI</name>
<reference evidence="1 2" key="1">
    <citation type="submission" date="2017-08" db="EMBL/GenBank/DDBJ databases">
        <title>Complete genome sequence of Mucilaginibacter sp. strain BJC16-A31.</title>
        <authorList>
            <consortium name="Henan University of Science and Technology"/>
            <person name="You X."/>
        </authorList>
    </citation>
    <scope>NUCLEOTIDE SEQUENCE [LARGE SCALE GENOMIC DNA]</scope>
    <source>
        <strain evidence="1 2">BJC16-A31</strain>
    </source>
</reference>
<accession>A0A223NRE9</accession>